<evidence type="ECO:0000256" key="1">
    <source>
        <dbReference type="SAM" id="MobiDB-lite"/>
    </source>
</evidence>
<evidence type="ECO:0000313" key="3">
    <source>
        <dbReference type="Proteomes" id="UP000663869"/>
    </source>
</evidence>
<protein>
    <submittedName>
        <fullName evidence="2">Uncharacterized protein</fullName>
    </submittedName>
</protein>
<dbReference type="GO" id="GO:0030336">
    <property type="term" value="P:negative regulation of cell migration"/>
    <property type="evidence" value="ECO:0007669"/>
    <property type="project" value="InterPro"/>
</dbReference>
<dbReference type="PANTHER" id="PTHR34831">
    <property type="entry name" value="MIGRATION AND INVASION-INHIBITORY PROTEIN"/>
    <property type="match status" value="1"/>
</dbReference>
<dbReference type="GO" id="GO:0010972">
    <property type="term" value="P:negative regulation of G2/M transition of mitotic cell cycle"/>
    <property type="evidence" value="ECO:0007669"/>
    <property type="project" value="InterPro"/>
</dbReference>
<dbReference type="AlphaFoldDB" id="A0A819AH47"/>
<dbReference type="EMBL" id="CAJNYU010004686">
    <property type="protein sequence ID" value="CAF3785646.1"/>
    <property type="molecule type" value="Genomic_DNA"/>
</dbReference>
<reference evidence="2" key="1">
    <citation type="submission" date="2021-02" db="EMBL/GenBank/DDBJ databases">
        <authorList>
            <person name="Nowell W R."/>
        </authorList>
    </citation>
    <scope>NUCLEOTIDE SEQUENCE</scope>
</reference>
<dbReference type="PANTHER" id="PTHR34831:SF1">
    <property type="entry name" value="MIGRATION AND INVASION-INHIBITORY PROTEIN"/>
    <property type="match status" value="1"/>
</dbReference>
<feature type="compositionally biased region" description="Polar residues" evidence="1">
    <location>
        <begin position="199"/>
        <end position="222"/>
    </location>
</feature>
<proteinExistence type="predicted"/>
<evidence type="ECO:0000313" key="2">
    <source>
        <dbReference type="EMBL" id="CAF3785646.1"/>
    </source>
</evidence>
<comment type="caution">
    <text evidence="2">The sequence shown here is derived from an EMBL/GenBank/DDBJ whole genome shotgun (WGS) entry which is preliminary data.</text>
</comment>
<sequence>MDSTNSLAQQTRSLIDHLKVRQNMISTQLKTITNDSVGSLKKSKSVTFFDVDDQSNMRAYTDQLKPRSILKKQDTTNDETCPLEPFVVNIPENISRIDIDQYLRNVQDQRRKGLNYSYNTDDEEAYTDEEIEEQKNESHEIIQKPIEPWDELKHWRSLFDEGNDRDIYNNTLRTSTNEQQVWTTDNVEQIKKRIHERQNMSLKQQRKNTSASPKKHQQQTSFHNRQKVLLGYDVVAGLLDNEKSLLNSENTLSESYLDELVSFRKNNLDSTASYSMSNDADLTDFSKELELVPPDGDQHSHTCIHSYTINDRLFTVPTNPDANGQSRCPICASLRKEPNAYEPQYARVSVPKYRVNRNAYNFRPPKRGNLSDLSVDSVALANHCLAGFNTARIAPLDKSAKSLDLRTESGTQLELTKMSLEDAQRLGSNHDMCETDLRRRSTALRYHMNTLFQERLRRLRKTTNGADNNASIISQIDMTSKNQKRNETKSLALVLALLNLTNT</sequence>
<accession>A0A819AH47</accession>
<dbReference type="Pfam" id="PF15734">
    <property type="entry name" value="MIIP"/>
    <property type="match status" value="1"/>
</dbReference>
<dbReference type="Proteomes" id="UP000663869">
    <property type="component" value="Unassembled WGS sequence"/>
</dbReference>
<organism evidence="2 3">
    <name type="scientific">Rotaria socialis</name>
    <dbReference type="NCBI Taxonomy" id="392032"/>
    <lineage>
        <taxon>Eukaryota</taxon>
        <taxon>Metazoa</taxon>
        <taxon>Spiralia</taxon>
        <taxon>Gnathifera</taxon>
        <taxon>Rotifera</taxon>
        <taxon>Eurotatoria</taxon>
        <taxon>Bdelloidea</taxon>
        <taxon>Philodinida</taxon>
        <taxon>Philodinidae</taxon>
        <taxon>Rotaria</taxon>
    </lineage>
</organism>
<gene>
    <name evidence="2" type="ORF">FME351_LOCUS32727</name>
</gene>
<dbReference type="InterPro" id="IPR031466">
    <property type="entry name" value="MIIP"/>
</dbReference>
<feature type="region of interest" description="Disordered" evidence="1">
    <location>
        <begin position="196"/>
        <end position="222"/>
    </location>
</feature>
<name>A0A819AH47_9BILA</name>